<name>A0A8H5NKY4_9HYPO</name>
<evidence type="ECO:0000259" key="1">
    <source>
        <dbReference type="Pfam" id="PF25534"/>
    </source>
</evidence>
<accession>A0A8H5NKY4</accession>
<feature type="domain" description="DUF7918" evidence="1">
    <location>
        <begin position="12"/>
        <end position="239"/>
    </location>
</feature>
<dbReference type="PANTHER" id="PTHR36223">
    <property type="entry name" value="BETA-LACTAMASE-TYPE TRANSPEPTIDASE FOLD DOMAIN CONTAINING PROTEIN"/>
    <property type="match status" value="1"/>
</dbReference>
<dbReference type="OrthoDB" id="5101584at2759"/>
<evidence type="ECO:0000313" key="2">
    <source>
        <dbReference type="EMBL" id="KAF5567955.1"/>
    </source>
</evidence>
<comment type="caution">
    <text evidence="2">The sequence shown here is derived from an EMBL/GenBank/DDBJ whole genome shotgun (WGS) entry which is preliminary data.</text>
</comment>
<keyword evidence="3" id="KW-1185">Reference proteome</keyword>
<gene>
    <name evidence="2" type="ORF">FPHYL_3018</name>
</gene>
<dbReference type="InterPro" id="IPR057678">
    <property type="entry name" value="DUF7918"/>
</dbReference>
<evidence type="ECO:0000313" key="3">
    <source>
        <dbReference type="Proteomes" id="UP000582016"/>
    </source>
</evidence>
<sequence>MAILPAVPAFSTTVVVSGEPADEYQPPRIIIPYDAEFKAVPRARCFIAAETGQSYSIRFRVSPLFRFSNNTDTLVVSIYINGNLVKESLVFETLLSKQDFIKSVSHLHRVYSDGSRSAATFVFEDLTPAESTNAATLQADMQVIRSLRTIRVILRSARRLSPDPMHCPNDQEVTFNNLQPSRLQTSHKALALNRHSQTHRTGPVNAPVHFQYYDVSVREAIRCFNFMYLSPDTLEAQGINHPNYINQAAQGMPQVIEPAPEPPRYAVRTMSDECVEIDLTGDNK</sequence>
<organism evidence="2 3">
    <name type="scientific">Fusarium phyllophilum</name>
    <dbReference type="NCBI Taxonomy" id="47803"/>
    <lineage>
        <taxon>Eukaryota</taxon>
        <taxon>Fungi</taxon>
        <taxon>Dikarya</taxon>
        <taxon>Ascomycota</taxon>
        <taxon>Pezizomycotina</taxon>
        <taxon>Sordariomycetes</taxon>
        <taxon>Hypocreomycetidae</taxon>
        <taxon>Hypocreales</taxon>
        <taxon>Nectriaceae</taxon>
        <taxon>Fusarium</taxon>
        <taxon>Fusarium fujikuroi species complex</taxon>
    </lineage>
</organism>
<dbReference type="Pfam" id="PF25534">
    <property type="entry name" value="DUF7918"/>
    <property type="match status" value="1"/>
</dbReference>
<dbReference type="EMBL" id="JAAOAQ010000092">
    <property type="protein sequence ID" value="KAF5567955.1"/>
    <property type="molecule type" value="Genomic_DNA"/>
</dbReference>
<dbReference type="Proteomes" id="UP000582016">
    <property type="component" value="Unassembled WGS sequence"/>
</dbReference>
<reference evidence="2 3" key="1">
    <citation type="submission" date="2020-05" db="EMBL/GenBank/DDBJ databases">
        <title>Identification and distribution of gene clusters putatively required for synthesis of sphingolipid metabolism inhibitors in phylogenetically diverse species of the filamentous fungus Fusarium.</title>
        <authorList>
            <person name="Kim H.-S."/>
            <person name="Busman M."/>
            <person name="Brown D.W."/>
            <person name="Divon H."/>
            <person name="Uhlig S."/>
            <person name="Proctor R.H."/>
        </authorList>
    </citation>
    <scope>NUCLEOTIDE SEQUENCE [LARGE SCALE GENOMIC DNA]</scope>
    <source>
        <strain evidence="2 3">NRRL 13617</strain>
    </source>
</reference>
<dbReference type="AlphaFoldDB" id="A0A8H5NKY4"/>
<protein>
    <recommendedName>
        <fullName evidence="1">DUF7918 domain-containing protein</fullName>
    </recommendedName>
</protein>
<dbReference type="PANTHER" id="PTHR36223:SF1">
    <property type="entry name" value="TRANSCRIPTION ELONGATION FACTOR EAF N-TERMINAL DOMAIN-CONTAINING PROTEIN"/>
    <property type="match status" value="1"/>
</dbReference>
<proteinExistence type="predicted"/>